<evidence type="ECO:0000256" key="1">
    <source>
        <dbReference type="SAM" id="SignalP"/>
    </source>
</evidence>
<feature type="signal peptide" evidence="1">
    <location>
        <begin position="1"/>
        <end position="18"/>
    </location>
</feature>
<protein>
    <submittedName>
        <fullName evidence="2">Uncharacterized protein</fullName>
    </submittedName>
</protein>
<proteinExistence type="predicted"/>
<name>A0A9P7A1P9_9AGAM</name>
<evidence type="ECO:0000313" key="3">
    <source>
        <dbReference type="Proteomes" id="UP000714275"/>
    </source>
</evidence>
<evidence type="ECO:0000313" key="2">
    <source>
        <dbReference type="EMBL" id="KAG1780742.1"/>
    </source>
</evidence>
<dbReference type="Proteomes" id="UP000714275">
    <property type="component" value="Unassembled WGS sequence"/>
</dbReference>
<keyword evidence="3" id="KW-1185">Reference proteome</keyword>
<accession>A0A9P7A1P9</accession>
<dbReference type="EMBL" id="JABBWD010000008">
    <property type="protein sequence ID" value="KAG1780742.1"/>
    <property type="molecule type" value="Genomic_DNA"/>
</dbReference>
<keyword evidence="1" id="KW-0732">Signal</keyword>
<reference evidence="2" key="1">
    <citation type="journal article" date="2020" name="New Phytol.">
        <title>Comparative genomics reveals dynamic genome evolution in host specialist ectomycorrhizal fungi.</title>
        <authorList>
            <person name="Lofgren L.A."/>
            <person name="Nguyen N.H."/>
            <person name="Vilgalys R."/>
            <person name="Ruytinx J."/>
            <person name="Liao H.L."/>
            <person name="Branco S."/>
            <person name="Kuo A."/>
            <person name="LaButti K."/>
            <person name="Lipzen A."/>
            <person name="Andreopoulos W."/>
            <person name="Pangilinan J."/>
            <person name="Riley R."/>
            <person name="Hundley H."/>
            <person name="Na H."/>
            <person name="Barry K."/>
            <person name="Grigoriev I.V."/>
            <person name="Stajich J.E."/>
            <person name="Kennedy P.G."/>
        </authorList>
    </citation>
    <scope>NUCLEOTIDE SEQUENCE</scope>
    <source>
        <strain evidence="2">DOB743</strain>
    </source>
</reference>
<sequence length="89" mass="9894">MLLQMFAQIMLVSHLSLSLIDLDISISLFQGTLDLRPNHPDQTNLLGRPILHSHIYRAGTSHLFVLASQLTSSLHVSFSWGSHLQGYGV</sequence>
<comment type="caution">
    <text evidence="2">The sequence shown here is derived from an EMBL/GenBank/DDBJ whole genome shotgun (WGS) entry which is preliminary data.</text>
</comment>
<dbReference type="AlphaFoldDB" id="A0A9P7A1P9"/>
<feature type="chain" id="PRO_5040363817" evidence="1">
    <location>
        <begin position="19"/>
        <end position="89"/>
    </location>
</feature>
<gene>
    <name evidence="2" type="ORF">EV702DRAFT_1080450</name>
</gene>
<organism evidence="2 3">
    <name type="scientific">Suillus placidus</name>
    <dbReference type="NCBI Taxonomy" id="48579"/>
    <lineage>
        <taxon>Eukaryota</taxon>
        <taxon>Fungi</taxon>
        <taxon>Dikarya</taxon>
        <taxon>Basidiomycota</taxon>
        <taxon>Agaricomycotina</taxon>
        <taxon>Agaricomycetes</taxon>
        <taxon>Agaricomycetidae</taxon>
        <taxon>Boletales</taxon>
        <taxon>Suillineae</taxon>
        <taxon>Suillaceae</taxon>
        <taxon>Suillus</taxon>
    </lineage>
</organism>